<reference evidence="3" key="1">
    <citation type="submission" date="2016-12" db="EMBL/GenBank/DDBJ databases">
        <authorList>
            <person name="Moulin L."/>
        </authorList>
    </citation>
    <scope>NUCLEOTIDE SEQUENCE [LARGE SCALE GENOMIC DNA]</scope>
    <source>
        <strain evidence="3">STM 7183</strain>
    </source>
</reference>
<dbReference type="PANTHER" id="PTHR14969:SF13">
    <property type="entry name" value="AT30094P"/>
    <property type="match status" value="1"/>
</dbReference>
<name>A0A1N7RQG9_9BURK</name>
<dbReference type="AlphaFoldDB" id="A0A1N7RQG9"/>
<sequence>MNALRGWEARRSVIRAPKRDISFGRYDWAGLLLSFLLPSLLGSSIHRHDCSMNTLEAFNQALFLMINATASTPRWQVDVATAIADYVIYLVPLTLGVLWLFGGQHQRAVAVRACCVALLALGCNQIIGLYWMHPRPFMIGLGHTFIEHVADSSFPSDHGTVFASVALTLLLARVRWYGALMLVAGLAVAWARVFIGVHFPFDMAGAVVIACAAYVVVMPLWSSAGEALMRVLIALYRKLLAWPIGRGWISQ</sequence>
<dbReference type="GO" id="GO:0005886">
    <property type="term" value="C:plasma membrane"/>
    <property type="evidence" value="ECO:0007669"/>
    <property type="project" value="InterPro"/>
</dbReference>
<dbReference type="InterPro" id="IPR033879">
    <property type="entry name" value="UPP_Pase"/>
</dbReference>
<dbReference type="InterPro" id="IPR036938">
    <property type="entry name" value="PAP2/HPO_sf"/>
</dbReference>
<feature type="transmembrane region" description="Helical" evidence="1">
    <location>
        <begin position="83"/>
        <end position="102"/>
    </location>
</feature>
<dbReference type="Pfam" id="PF01569">
    <property type="entry name" value="PAP2"/>
    <property type="match status" value="1"/>
</dbReference>
<feature type="transmembrane region" description="Helical" evidence="1">
    <location>
        <begin position="109"/>
        <end position="132"/>
    </location>
</feature>
<dbReference type="PANTHER" id="PTHR14969">
    <property type="entry name" value="SPHINGOSINE-1-PHOSPHATE PHOSPHOHYDROLASE"/>
    <property type="match status" value="1"/>
</dbReference>
<dbReference type="CDD" id="cd03385">
    <property type="entry name" value="PAP2_BcrC_like"/>
    <property type="match status" value="1"/>
</dbReference>
<evidence type="ECO:0000313" key="4">
    <source>
        <dbReference type="Proteomes" id="UP000195569"/>
    </source>
</evidence>
<dbReference type="SMART" id="SM00014">
    <property type="entry name" value="acidPPc"/>
    <property type="match status" value="1"/>
</dbReference>
<organism evidence="3 4">
    <name type="scientific">Paraburkholderia piptadeniae</name>
    <dbReference type="NCBI Taxonomy" id="1701573"/>
    <lineage>
        <taxon>Bacteria</taxon>
        <taxon>Pseudomonadati</taxon>
        <taxon>Pseudomonadota</taxon>
        <taxon>Betaproteobacteria</taxon>
        <taxon>Burkholderiales</taxon>
        <taxon>Burkholderiaceae</taxon>
        <taxon>Paraburkholderia</taxon>
    </lineage>
</organism>
<keyword evidence="1" id="KW-0472">Membrane</keyword>
<keyword evidence="4" id="KW-1185">Reference proteome</keyword>
<feature type="domain" description="Phosphatidic acid phosphatase type 2/haloperoxidase" evidence="2">
    <location>
        <begin position="113"/>
        <end position="218"/>
    </location>
</feature>
<feature type="transmembrane region" description="Helical" evidence="1">
    <location>
        <begin position="179"/>
        <end position="197"/>
    </location>
</feature>
<proteinExistence type="predicted"/>
<dbReference type="InterPro" id="IPR000326">
    <property type="entry name" value="PAP2/HPO"/>
</dbReference>
<keyword evidence="1" id="KW-1133">Transmembrane helix</keyword>
<gene>
    <name evidence="3" type="ORF">BN2476_110260</name>
</gene>
<dbReference type="Gene3D" id="1.20.144.10">
    <property type="entry name" value="Phosphatidic acid phosphatase type 2/haloperoxidase"/>
    <property type="match status" value="1"/>
</dbReference>
<accession>A0A1N7RQG9</accession>
<dbReference type="EMBL" id="CYGY02000011">
    <property type="protein sequence ID" value="SIT37375.1"/>
    <property type="molecule type" value="Genomic_DNA"/>
</dbReference>
<dbReference type="Proteomes" id="UP000195569">
    <property type="component" value="Unassembled WGS sequence"/>
</dbReference>
<keyword evidence="1" id="KW-0812">Transmembrane</keyword>
<evidence type="ECO:0000313" key="3">
    <source>
        <dbReference type="EMBL" id="SIT37375.1"/>
    </source>
</evidence>
<protein>
    <submittedName>
        <fullName evidence="3">Phosphoesterase PA-phosphatase related (Modular protein)</fullName>
    </submittedName>
</protein>
<evidence type="ECO:0000259" key="2">
    <source>
        <dbReference type="SMART" id="SM00014"/>
    </source>
</evidence>
<dbReference type="GO" id="GO:0050380">
    <property type="term" value="F:undecaprenyl-diphosphatase activity"/>
    <property type="evidence" value="ECO:0007669"/>
    <property type="project" value="InterPro"/>
</dbReference>
<dbReference type="SUPFAM" id="SSF48317">
    <property type="entry name" value="Acid phosphatase/Vanadium-dependent haloperoxidase"/>
    <property type="match status" value="1"/>
</dbReference>
<comment type="caution">
    <text evidence="3">The sequence shown here is derived from an EMBL/GenBank/DDBJ whole genome shotgun (WGS) entry which is preliminary data.</text>
</comment>
<feature type="transmembrane region" description="Helical" evidence="1">
    <location>
        <begin position="203"/>
        <end position="221"/>
    </location>
</feature>
<evidence type="ECO:0000256" key="1">
    <source>
        <dbReference type="SAM" id="Phobius"/>
    </source>
</evidence>